<feature type="signal peptide" evidence="1">
    <location>
        <begin position="1"/>
        <end position="23"/>
    </location>
</feature>
<feature type="chain" id="PRO_5030138145" description="Porin domain-containing protein" evidence="1">
    <location>
        <begin position="24"/>
        <end position="437"/>
    </location>
</feature>
<dbReference type="SUPFAM" id="SSF56935">
    <property type="entry name" value="Porins"/>
    <property type="match status" value="1"/>
</dbReference>
<protein>
    <recommendedName>
        <fullName evidence="4">Porin domain-containing protein</fullName>
    </recommendedName>
</protein>
<keyword evidence="1" id="KW-0732">Signal</keyword>
<dbReference type="EMBL" id="CACSII010000020">
    <property type="protein sequence ID" value="CAA0119870.1"/>
    <property type="molecule type" value="Genomic_DNA"/>
</dbReference>
<accession>A0A5S9QLN6</accession>
<reference evidence="2 3" key="1">
    <citation type="submission" date="2019-11" db="EMBL/GenBank/DDBJ databases">
        <authorList>
            <person name="Holert J."/>
        </authorList>
    </citation>
    <scope>NUCLEOTIDE SEQUENCE [LARGE SCALE GENOMIC DNA]</scope>
    <source>
        <strain evidence="2">BC5_2</strain>
    </source>
</reference>
<evidence type="ECO:0008006" key="4">
    <source>
        <dbReference type="Google" id="ProtNLM"/>
    </source>
</evidence>
<dbReference type="OrthoDB" id="197869at2"/>
<evidence type="ECO:0000313" key="3">
    <source>
        <dbReference type="Proteomes" id="UP000434580"/>
    </source>
</evidence>
<organism evidence="2 3">
    <name type="scientific">BD1-7 clade bacterium</name>
    <dbReference type="NCBI Taxonomy" id="2029982"/>
    <lineage>
        <taxon>Bacteria</taxon>
        <taxon>Pseudomonadati</taxon>
        <taxon>Pseudomonadota</taxon>
        <taxon>Gammaproteobacteria</taxon>
        <taxon>Cellvibrionales</taxon>
        <taxon>Spongiibacteraceae</taxon>
        <taxon>BD1-7 clade</taxon>
    </lineage>
</organism>
<name>A0A5S9QLN6_9GAMM</name>
<evidence type="ECO:0000256" key="1">
    <source>
        <dbReference type="SAM" id="SignalP"/>
    </source>
</evidence>
<dbReference type="AlphaFoldDB" id="A0A5S9QLN6"/>
<gene>
    <name evidence="2" type="ORF">DPBNPPHM_02518</name>
</gene>
<proteinExistence type="predicted"/>
<dbReference type="Proteomes" id="UP000434580">
    <property type="component" value="Unassembled WGS sequence"/>
</dbReference>
<sequence>MLKKHSLLTCASALCLAASPALAQDDVSVDFSGFASVVFGQTFSDEKEGQVYDIPTDIDLNGFNRLGLRLDADLQHKLSFTTQFIAFGSSDYEPKVDWLNVSYHFTPEISITAGRSRIPFYFFSSVVDVGYAYVWITAPEAVYQTEALRSVDGLTFRYTADMADDWTSDLSLWAGQTKQQLEEVGNRDYTVEDLVGFAWSVNHEWLTLRATYATGLSNFDISGILDVPFTTPDGSPNDLLGDALDPDGEHTISSLRAAFAYLAAQGIDNDFSSVVEDITIKDKRTHWYSFGLMMEFDEVFIISEYSKLLIEDVLSYGNNDAVYATVGFNLPADLTLAFTYSYDNKQGDEAAINAFDKIASAAPQTAQAQTVVGGTKAYLRGFEQGGSSQQNTFNITGRWNFHPQAALKMEYQLQDRRLFTNEMQHPQSLRAAVDIIF</sequence>
<evidence type="ECO:0000313" key="2">
    <source>
        <dbReference type="EMBL" id="CAA0119870.1"/>
    </source>
</evidence>